<proteinExistence type="predicted"/>
<feature type="transmembrane region" description="Helical" evidence="1">
    <location>
        <begin position="15"/>
        <end position="35"/>
    </location>
</feature>
<feature type="transmembrane region" description="Helical" evidence="1">
    <location>
        <begin position="47"/>
        <end position="69"/>
    </location>
</feature>
<keyword evidence="3" id="KW-1185">Reference proteome</keyword>
<comment type="caution">
    <text evidence="2">The sequence shown here is derived from an EMBL/GenBank/DDBJ whole genome shotgun (WGS) entry which is preliminary data.</text>
</comment>
<dbReference type="EMBL" id="SOCA01000009">
    <property type="protein sequence ID" value="TDU66085.1"/>
    <property type="molecule type" value="Genomic_DNA"/>
</dbReference>
<sequence length="120" mass="12740">MHPPPDSDNQKKKKFSFSQGFGAGAVFAVLTGVLLEPIQLQKPNQPILVKSTLILTAAMMTLLGGNAFAGEKTTVFNNRGQVTATVNAVTAKQTPPPAVEKKLIFNNRGQLIAVVPVASR</sequence>
<dbReference type="Proteomes" id="UP000295662">
    <property type="component" value="Unassembled WGS sequence"/>
</dbReference>
<gene>
    <name evidence="2" type="ORF">EI77_03822</name>
</gene>
<evidence type="ECO:0000256" key="1">
    <source>
        <dbReference type="SAM" id="Phobius"/>
    </source>
</evidence>
<evidence type="ECO:0000313" key="3">
    <source>
        <dbReference type="Proteomes" id="UP000295662"/>
    </source>
</evidence>
<keyword evidence="1" id="KW-1133">Transmembrane helix</keyword>
<reference evidence="2 3" key="1">
    <citation type="submission" date="2019-03" db="EMBL/GenBank/DDBJ databases">
        <title>Genomic Encyclopedia of Archaeal and Bacterial Type Strains, Phase II (KMG-II): from individual species to whole genera.</title>
        <authorList>
            <person name="Goeker M."/>
        </authorList>
    </citation>
    <scope>NUCLEOTIDE SEQUENCE [LARGE SCALE GENOMIC DNA]</scope>
    <source>
        <strain evidence="2 3">ATCC 25309</strain>
    </source>
</reference>
<evidence type="ECO:0000313" key="2">
    <source>
        <dbReference type="EMBL" id="TDU66085.1"/>
    </source>
</evidence>
<protein>
    <submittedName>
        <fullName evidence="2">Uncharacterized protein</fullName>
    </submittedName>
</protein>
<keyword evidence="1" id="KW-0812">Transmembrane</keyword>
<accession>A0A4R7RMY0</accession>
<organism evidence="2 3">
    <name type="scientific">Prosthecobacter fusiformis</name>
    <dbReference type="NCBI Taxonomy" id="48464"/>
    <lineage>
        <taxon>Bacteria</taxon>
        <taxon>Pseudomonadati</taxon>
        <taxon>Verrucomicrobiota</taxon>
        <taxon>Verrucomicrobiia</taxon>
        <taxon>Verrucomicrobiales</taxon>
        <taxon>Verrucomicrobiaceae</taxon>
        <taxon>Prosthecobacter</taxon>
    </lineage>
</organism>
<keyword evidence="1" id="KW-0472">Membrane</keyword>
<dbReference type="AlphaFoldDB" id="A0A4R7RMY0"/>
<name>A0A4R7RMY0_9BACT</name>